<proteinExistence type="predicted"/>
<sequence>MFSLKCILLVATCLVLTATASPIEFADFYELQPQDALNYEYEPVLSRQVRSPQHGSIDLGVRKDQYGREASVNYNHNLYTSSDGRGSIDAYAQASRNFDYNRNDYVASCLILTATASPIEFVNIYELEPANSEYYQYEPILSMPADIYELEPANSKYYQYEPVLSRSARSPQHGNIDFGVKQDQFGREASVNYNHNLYSSSDGRGSIDAYAQASRNFDHNRNDFGGGIRKLKQKMFPLKCVVILFAVCLILTVSALPTPYVYDPEPSVISQVNQPALGRHVRSPKGGHIDLDIKKDQSGNQASVNYNQNIFTSHDGQASVDAYAQASHDFGHNRNDFSGGIRGSWRF</sequence>
<dbReference type="OrthoDB" id="8019688at2759"/>
<comment type="caution">
    <text evidence="2">The sequence shown here is derived from an EMBL/GenBank/DDBJ whole genome shotgun (WGS) entry which is preliminary data.</text>
</comment>
<accession>A0A0L0BQS2</accession>
<dbReference type="AlphaFoldDB" id="A0A0L0BQS2"/>
<reference evidence="2 3" key="1">
    <citation type="journal article" date="2015" name="Nat. Commun.">
        <title>Lucilia cuprina genome unlocks parasitic fly biology to underpin future interventions.</title>
        <authorList>
            <person name="Anstead C.A."/>
            <person name="Korhonen P.K."/>
            <person name="Young N.D."/>
            <person name="Hall R.S."/>
            <person name="Jex A.R."/>
            <person name="Murali S.C."/>
            <person name="Hughes D.S."/>
            <person name="Lee S.F."/>
            <person name="Perry T."/>
            <person name="Stroehlein A.J."/>
            <person name="Ansell B.R."/>
            <person name="Breugelmans B."/>
            <person name="Hofmann A."/>
            <person name="Qu J."/>
            <person name="Dugan S."/>
            <person name="Lee S.L."/>
            <person name="Chao H."/>
            <person name="Dinh H."/>
            <person name="Han Y."/>
            <person name="Doddapaneni H.V."/>
            <person name="Worley K.C."/>
            <person name="Muzny D.M."/>
            <person name="Ioannidis P."/>
            <person name="Waterhouse R.M."/>
            <person name="Zdobnov E.M."/>
            <person name="James P.J."/>
            <person name="Bagnall N.H."/>
            <person name="Kotze A.C."/>
            <person name="Gibbs R.A."/>
            <person name="Richards S."/>
            <person name="Batterham P."/>
            <person name="Gasser R.B."/>
        </authorList>
    </citation>
    <scope>NUCLEOTIDE SEQUENCE [LARGE SCALE GENOMIC DNA]</scope>
    <source>
        <strain evidence="2 3">LS</strain>
        <tissue evidence="2">Full body</tissue>
    </source>
</reference>
<evidence type="ECO:0008006" key="4">
    <source>
        <dbReference type="Google" id="ProtNLM"/>
    </source>
</evidence>
<protein>
    <recommendedName>
        <fullName evidence="4">Attacin C-terminal domain-containing protein</fullName>
    </recommendedName>
</protein>
<name>A0A0L0BQS2_LUCCU</name>
<feature type="chain" id="PRO_5005534960" description="Attacin C-terminal domain-containing protein" evidence="1">
    <location>
        <begin position="21"/>
        <end position="347"/>
    </location>
</feature>
<evidence type="ECO:0000313" key="3">
    <source>
        <dbReference type="Proteomes" id="UP000037069"/>
    </source>
</evidence>
<evidence type="ECO:0000256" key="1">
    <source>
        <dbReference type="SAM" id="SignalP"/>
    </source>
</evidence>
<dbReference type="EMBL" id="JRES01001509">
    <property type="protein sequence ID" value="KNC22367.1"/>
    <property type="molecule type" value="Genomic_DNA"/>
</dbReference>
<organism evidence="2 3">
    <name type="scientific">Lucilia cuprina</name>
    <name type="common">Green bottle fly</name>
    <name type="synonym">Australian sheep blowfly</name>
    <dbReference type="NCBI Taxonomy" id="7375"/>
    <lineage>
        <taxon>Eukaryota</taxon>
        <taxon>Metazoa</taxon>
        <taxon>Ecdysozoa</taxon>
        <taxon>Arthropoda</taxon>
        <taxon>Hexapoda</taxon>
        <taxon>Insecta</taxon>
        <taxon>Pterygota</taxon>
        <taxon>Neoptera</taxon>
        <taxon>Endopterygota</taxon>
        <taxon>Diptera</taxon>
        <taxon>Brachycera</taxon>
        <taxon>Muscomorpha</taxon>
        <taxon>Oestroidea</taxon>
        <taxon>Calliphoridae</taxon>
        <taxon>Luciliinae</taxon>
        <taxon>Lucilia</taxon>
    </lineage>
</organism>
<keyword evidence="1" id="KW-0732">Signal</keyword>
<gene>
    <name evidence="2" type="ORF">FF38_08824</name>
</gene>
<dbReference type="Proteomes" id="UP000037069">
    <property type="component" value="Unassembled WGS sequence"/>
</dbReference>
<feature type="signal peptide" evidence="1">
    <location>
        <begin position="1"/>
        <end position="20"/>
    </location>
</feature>
<keyword evidence="3" id="KW-1185">Reference proteome</keyword>
<evidence type="ECO:0000313" key="2">
    <source>
        <dbReference type="EMBL" id="KNC22367.1"/>
    </source>
</evidence>